<keyword evidence="3" id="KW-0804">Transcription</keyword>
<keyword evidence="7" id="KW-1185">Reference proteome</keyword>
<dbReference type="PANTHER" id="PTHR30514:SF1">
    <property type="entry name" value="HTH-TYPE TRANSCRIPTIONAL REGULATOR HEXR-RELATED"/>
    <property type="match status" value="1"/>
</dbReference>
<feature type="domain" description="SIS" evidence="5">
    <location>
        <begin position="121"/>
        <end position="261"/>
    </location>
</feature>
<dbReference type="InterPro" id="IPR009057">
    <property type="entry name" value="Homeodomain-like_sf"/>
</dbReference>
<dbReference type="Proteomes" id="UP000289996">
    <property type="component" value="Unassembled WGS sequence"/>
</dbReference>
<sequence>MAQNIIDKVYSQLPKMTATDQKVAQVILDEPVAAINWTIAMLAKKASVSEASVSRFCKSLGLAGFHQLKILLAQVSETTASYEQEVNLDDMQRSLRNIRDNKIAEITNSLGNLDTALIQQTLTTLKQARVLQVVAEGNTYPVASDAIYKFSQIGILAIGSESWATAMAQTLNLTAVDVLLVISNSGESRELLSQIEAAHQQRVTVVAITNRPDSPIAQQADIHLTTAVRQRVFQAEYYFSRIAAGTVIEALFLLLIADDQERLAAIKRHEALISNTKI</sequence>
<dbReference type="GO" id="GO:0003700">
    <property type="term" value="F:DNA-binding transcription factor activity"/>
    <property type="evidence" value="ECO:0007669"/>
    <property type="project" value="InterPro"/>
</dbReference>
<evidence type="ECO:0000313" key="6">
    <source>
        <dbReference type="EMBL" id="VDG30299.1"/>
    </source>
</evidence>
<dbReference type="GO" id="GO:0003677">
    <property type="term" value="F:DNA binding"/>
    <property type="evidence" value="ECO:0007669"/>
    <property type="project" value="UniProtKB-KW"/>
</dbReference>
<dbReference type="InterPro" id="IPR001347">
    <property type="entry name" value="SIS_dom"/>
</dbReference>
<dbReference type="AlphaFoldDB" id="A0A660E650"/>
<reference evidence="6 7" key="1">
    <citation type="submission" date="2018-11" db="EMBL/GenBank/DDBJ databases">
        <authorList>
            <person name="Wuyts S."/>
        </authorList>
    </citation>
    <scope>NUCLEOTIDE SEQUENCE [LARGE SCALE GENOMIC DNA]</scope>
    <source>
        <strain evidence="6">Lactobacillus mudanjiangensis AMBF249</strain>
    </source>
</reference>
<feature type="domain" description="HTH rpiR-type" evidence="4">
    <location>
        <begin position="3"/>
        <end position="79"/>
    </location>
</feature>
<dbReference type="PROSITE" id="PS51464">
    <property type="entry name" value="SIS"/>
    <property type="match status" value="1"/>
</dbReference>
<dbReference type="InterPro" id="IPR000281">
    <property type="entry name" value="HTH_RpiR"/>
</dbReference>
<dbReference type="Pfam" id="PF01418">
    <property type="entry name" value="HTH_6"/>
    <property type="match status" value="1"/>
</dbReference>
<protein>
    <submittedName>
        <fullName evidence="6">RpiR family transcriptional regulator [Lactobacillus agilis]</fullName>
    </submittedName>
</protein>
<evidence type="ECO:0000256" key="2">
    <source>
        <dbReference type="ARBA" id="ARBA00023125"/>
    </source>
</evidence>
<evidence type="ECO:0000259" key="4">
    <source>
        <dbReference type="PROSITE" id="PS51071"/>
    </source>
</evidence>
<dbReference type="Pfam" id="PF01380">
    <property type="entry name" value="SIS"/>
    <property type="match status" value="1"/>
</dbReference>
<dbReference type="InterPro" id="IPR046348">
    <property type="entry name" value="SIS_dom_sf"/>
</dbReference>
<dbReference type="Gene3D" id="3.40.50.10490">
    <property type="entry name" value="Glucose-6-phosphate isomerase like protein, domain 1"/>
    <property type="match status" value="1"/>
</dbReference>
<dbReference type="RefSeq" id="WP_130845955.1">
    <property type="nucleotide sequence ID" value="NZ_BJDY01000007.1"/>
</dbReference>
<evidence type="ECO:0000259" key="5">
    <source>
        <dbReference type="PROSITE" id="PS51464"/>
    </source>
</evidence>
<dbReference type="InterPro" id="IPR036388">
    <property type="entry name" value="WH-like_DNA-bd_sf"/>
</dbReference>
<evidence type="ECO:0000256" key="3">
    <source>
        <dbReference type="ARBA" id="ARBA00023163"/>
    </source>
</evidence>
<dbReference type="Gene3D" id="1.10.10.10">
    <property type="entry name" value="Winged helix-like DNA-binding domain superfamily/Winged helix DNA-binding domain"/>
    <property type="match status" value="1"/>
</dbReference>
<dbReference type="EMBL" id="UYIG01000185">
    <property type="protein sequence ID" value="VDG30299.1"/>
    <property type="molecule type" value="Genomic_DNA"/>
</dbReference>
<keyword evidence="1" id="KW-0805">Transcription regulation</keyword>
<organism evidence="6 7">
    <name type="scientific">Lactiplantibacillus mudanjiangensis</name>
    <dbReference type="NCBI Taxonomy" id="1296538"/>
    <lineage>
        <taxon>Bacteria</taxon>
        <taxon>Bacillati</taxon>
        <taxon>Bacillota</taxon>
        <taxon>Bacilli</taxon>
        <taxon>Lactobacillales</taxon>
        <taxon>Lactobacillaceae</taxon>
        <taxon>Lactiplantibacillus</taxon>
    </lineage>
</organism>
<gene>
    <name evidence="6" type="ORF">MUDAN_MDHGFNIF_01850</name>
</gene>
<keyword evidence="2" id="KW-0238">DNA-binding</keyword>
<dbReference type="InterPro" id="IPR047640">
    <property type="entry name" value="RpiR-like"/>
</dbReference>
<evidence type="ECO:0000256" key="1">
    <source>
        <dbReference type="ARBA" id="ARBA00023015"/>
    </source>
</evidence>
<dbReference type="CDD" id="cd05013">
    <property type="entry name" value="SIS_RpiR"/>
    <property type="match status" value="1"/>
</dbReference>
<dbReference type="InterPro" id="IPR035472">
    <property type="entry name" value="RpiR-like_SIS"/>
</dbReference>
<evidence type="ECO:0000313" key="7">
    <source>
        <dbReference type="Proteomes" id="UP000289996"/>
    </source>
</evidence>
<dbReference type="SUPFAM" id="SSF53697">
    <property type="entry name" value="SIS domain"/>
    <property type="match status" value="1"/>
</dbReference>
<accession>A0A660E650</accession>
<name>A0A660E650_9LACO</name>
<dbReference type="GO" id="GO:1901135">
    <property type="term" value="P:carbohydrate derivative metabolic process"/>
    <property type="evidence" value="ECO:0007669"/>
    <property type="project" value="InterPro"/>
</dbReference>
<dbReference type="SUPFAM" id="SSF46689">
    <property type="entry name" value="Homeodomain-like"/>
    <property type="match status" value="1"/>
</dbReference>
<dbReference type="OrthoDB" id="3684496at2"/>
<dbReference type="GO" id="GO:0097367">
    <property type="term" value="F:carbohydrate derivative binding"/>
    <property type="evidence" value="ECO:0007669"/>
    <property type="project" value="InterPro"/>
</dbReference>
<proteinExistence type="predicted"/>
<dbReference type="PROSITE" id="PS51071">
    <property type="entry name" value="HTH_RPIR"/>
    <property type="match status" value="1"/>
</dbReference>
<dbReference type="PANTHER" id="PTHR30514">
    <property type="entry name" value="GLUCOKINASE"/>
    <property type="match status" value="1"/>
</dbReference>